<feature type="region of interest" description="Disordered" evidence="1">
    <location>
        <begin position="1"/>
        <end position="24"/>
    </location>
</feature>
<evidence type="ECO:0000313" key="2">
    <source>
        <dbReference type="EMBL" id="CAJ1970978.1"/>
    </source>
</evidence>
<accession>A0AA86SR70</accession>
<evidence type="ECO:0000256" key="1">
    <source>
        <dbReference type="SAM" id="MobiDB-lite"/>
    </source>
</evidence>
<keyword evidence="3" id="KW-1185">Reference proteome</keyword>
<dbReference type="Gramene" id="rna-AYBTSS11_LOCUS22974">
    <property type="protein sequence ID" value="CAJ1970978.1"/>
    <property type="gene ID" value="gene-AYBTSS11_LOCUS22974"/>
</dbReference>
<proteinExistence type="predicted"/>
<reference evidence="2" key="1">
    <citation type="submission" date="2023-10" db="EMBL/GenBank/DDBJ databases">
        <authorList>
            <person name="Domelevo Entfellner J.-B."/>
        </authorList>
    </citation>
    <scope>NUCLEOTIDE SEQUENCE</scope>
</reference>
<dbReference type="AlphaFoldDB" id="A0AA86SR70"/>
<name>A0AA86SR70_9FABA</name>
<dbReference type="Proteomes" id="UP001189624">
    <property type="component" value="Chromosome 8"/>
</dbReference>
<sequence>MKRTNPFTQSHSDSLPLHLPGKTQHQMVETSKSGLGVISLEMKAPARFLSFSGKEHWNSALDTSIA</sequence>
<organism evidence="2 3">
    <name type="scientific">Sphenostylis stenocarpa</name>
    <dbReference type="NCBI Taxonomy" id="92480"/>
    <lineage>
        <taxon>Eukaryota</taxon>
        <taxon>Viridiplantae</taxon>
        <taxon>Streptophyta</taxon>
        <taxon>Embryophyta</taxon>
        <taxon>Tracheophyta</taxon>
        <taxon>Spermatophyta</taxon>
        <taxon>Magnoliopsida</taxon>
        <taxon>eudicotyledons</taxon>
        <taxon>Gunneridae</taxon>
        <taxon>Pentapetalae</taxon>
        <taxon>rosids</taxon>
        <taxon>fabids</taxon>
        <taxon>Fabales</taxon>
        <taxon>Fabaceae</taxon>
        <taxon>Papilionoideae</taxon>
        <taxon>50 kb inversion clade</taxon>
        <taxon>NPAAA clade</taxon>
        <taxon>indigoferoid/millettioid clade</taxon>
        <taxon>Phaseoleae</taxon>
        <taxon>Sphenostylis</taxon>
    </lineage>
</organism>
<dbReference type="EMBL" id="OY731405">
    <property type="protein sequence ID" value="CAJ1970978.1"/>
    <property type="molecule type" value="Genomic_DNA"/>
</dbReference>
<protein>
    <submittedName>
        <fullName evidence="2">Uncharacterized protein</fullName>
    </submittedName>
</protein>
<evidence type="ECO:0000313" key="3">
    <source>
        <dbReference type="Proteomes" id="UP001189624"/>
    </source>
</evidence>
<gene>
    <name evidence="2" type="ORF">AYBTSS11_LOCUS22974</name>
</gene>
<feature type="compositionally biased region" description="Polar residues" evidence="1">
    <location>
        <begin position="1"/>
        <end position="13"/>
    </location>
</feature>